<gene>
    <name evidence="1" type="ORF">SK128_017875</name>
</gene>
<sequence>CSYFKRVGARIFLEQFTGAQWSKYLPKGFLKRAVARFIKREGARFSLLLHDAGKRGYPFSSLHEASRCESCPFTAWCRQ</sequence>
<accession>A0AAN8WLE8</accession>
<reference evidence="1 2" key="1">
    <citation type="submission" date="2023-11" db="EMBL/GenBank/DDBJ databases">
        <title>Halocaridina rubra genome assembly.</title>
        <authorList>
            <person name="Smith C."/>
        </authorList>
    </citation>
    <scope>NUCLEOTIDE SEQUENCE [LARGE SCALE GENOMIC DNA]</scope>
    <source>
        <strain evidence="1">EP-1</strain>
        <tissue evidence="1">Whole</tissue>
    </source>
</reference>
<proteinExistence type="predicted"/>
<comment type="caution">
    <text evidence="1">The sequence shown here is derived from an EMBL/GenBank/DDBJ whole genome shotgun (WGS) entry which is preliminary data.</text>
</comment>
<dbReference type="AlphaFoldDB" id="A0AAN8WLE8"/>
<protein>
    <submittedName>
        <fullName evidence="1">Uncharacterized protein</fullName>
    </submittedName>
</protein>
<dbReference type="EMBL" id="JAXCGZ010022092">
    <property type="protein sequence ID" value="KAK7037601.1"/>
    <property type="molecule type" value="Genomic_DNA"/>
</dbReference>
<feature type="non-terminal residue" evidence="1">
    <location>
        <position position="79"/>
    </location>
</feature>
<evidence type="ECO:0000313" key="2">
    <source>
        <dbReference type="Proteomes" id="UP001381693"/>
    </source>
</evidence>
<organism evidence="1 2">
    <name type="scientific">Halocaridina rubra</name>
    <name type="common">Hawaiian red shrimp</name>
    <dbReference type="NCBI Taxonomy" id="373956"/>
    <lineage>
        <taxon>Eukaryota</taxon>
        <taxon>Metazoa</taxon>
        <taxon>Ecdysozoa</taxon>
        <taxon>Arthropoda</taxon>
        <taxon>Crustacea</taxon>
        <taxon>Multicrustacea</taxon>
        <taxon>Malacostraca</taxon>
        <taxon>Eumalacostraca</taxon>
        <taxon>Eucarida</taxon>
        <taxon>Decapoda</taxon>
        <taxon>Pleocyemata</taxon>
        <taxon>Caridea</taxon>
        <taxon>Atyoidea</taxon>
        <taxon>Atyidae</taxon>
        <taxon>Halocaridina</taxon>
    </lineage>
</organism>
<feature type="non-terminal residue" evidence="1">
    <location>
        <position position="1"/>
    </location>
</feature>
<name>A0AAN8WLE8_HALRR</name>
<evidence type="ECO:0000313" key="1">
    <source>
        <dbReference type="EMBL" id="KAK7037601.1"/>
    </source>
</evidence>
<dbReference type="Proteomes" id="UP001381693">
    <property type="component" value="Unassembled WGS sequence"/>
</dbReference>
<keyword evidence="2" id="KW-1185">Reference proteome</keyword>